<sequence>MKNVKPLKDGKYTAKCKQTTILAAVAAGHSHVFPMADLIVSNGWARFYKGGKEVWSCNPTYAAVHFEVHQA</sequence>
<organism evidence="1 2">
    <name type="scientific">Pandoraea cepalis</name>
    <dbReference type="NCBI Taxonomy" id="2508294"/>
    <lineage>
        <taxon>Bacteria</taxon>
        <taxon>Pseudomonadati</taxon>
        <taxon>Pseudomonadota</taxon>
        <taxon>Betaproteobacteria</taxon>
        <taxon>Burkholderiales</taxon>
        <taxon>Burkholderiaceae</taxon>
        <taxon>Pandoraea</taxon>
    </lineage>
</organism>
<accession>A0A5E4W4H3</accession>
<protein>
    <submittedName>
        <fullName evidence="1">Uncharacterized protein</fullName>
    </submittedName>
</protein>
<dbReference type="Proteomes" id="UP000396788">
    <property type="component" value="Unassembled WGS sequence"/>
</dbReference>
<evidence type="ECO:0000313" key="1">
    <source>
        <dbReference type="EMBL" id="VVE18474.1"/>
    </source>
</evidence>
<reference evidence="1 2" key="1">
    <citation type="submission" date="2019-08" db="EMBL/GenBank/DDBJ databases">
        <authorList>
            <person name="Peeters C."/>
        </authorList>
    </citation>
    <scope>NUCLEOTIDE SEQUENCE [LARGE SCALE GENOMIC DNA]</scope>
    <source>
        <strain evidence="1 2">LMG 31107</strain>
    </source>
</reference>
<dbReference type="EMBL" id="CABPRY010000006">
    <property type="protein sequence ID" value="VVE18474.1"/>
    <property type="molecule type" value="Genomic_DNA"/>
</dbReference>
<evidence type="ECO:0000313" key="2">
    <source>
        <dbReference type="Proteomes" id="UP000396788"/>
    </source>
</evidence>
<name>A0A5E4W4H3_9BURK</name>
<proteinExistence type="predicted"/>
<dbReference type="AlphaFoldDB" id="A0A5E4W4H3"/>
<gene>
    <name evidence="1" type="ORF">PCE31107_03022</name>
</gene>
<dbReference type="RefSeq" id="WP_150609496.1">
    <property type="nucleotide sequence ID" value="NZ_CABPRY010000006.1"/>
</dbReference>